<keyword evidence="4" id="KW-1185">Reference proteome</keyword>
<dbReference type="InterPro" id="IPR032466">
    <property type="entry name" value="Metal_Hydrolase"/>
</dbReference>
<dbReference type="GO" id="GO:0006046">
    <property type="term" value="P:N-acetylglucosamine catabolic process"/>
    <property type="evidence" value="ECO:0007669"/>
    <property type="project" value="TreeGrafter"/>
</dbReference>
<dbReference type="Gene3D" id="2.30.40.10">
    <property type="entry name" value="Urease, subunit C, domain 1"/>
    <property type="match status" value="1"/>
</dbReference>
<reference evidence="3 4" key="1">
    <citation type="submission" date="2016-10" db="EMBL/GenBank/DDBJ databases">
        <authorList>
            <person name="de Groot N.N."/>
        </authorList>
    </citation>
    <scope>NUCLEOTIDE SEQUENCE [LARGE SCALE GENOMIC DNA]</scope>
    <source>
        <strain evidence="4">KMM 9023,NRIC 0796,JCM 17311,KCTC 23692</strain>
    </source>
</reference>
<evidence type="ECO:0000313" key="3">
    <source>
        <dbReference type="EMBL" id="SFQ96378.1"/>
    </source>
</evidence>
<sequence length="382" mass="40297">MSLPPLHITRARVLRPEGWTDAPLGLAGGVLTAAAVGRAIDLSGYLVLPGIVDIHGDGFERHVARRRGAMMDMEEGLLSAAAELAVNGITTAMLAQFYSWEGGLRSPDFARAVIDAHARARAIAIPDLHLQLRVETHMLDDYPEILRLVRDHAIRQVVFNDHLPHDRLAAGRTIPRLTGTALKSRRSPEAHLALMQALHARRDEVPEAVSALARDLAGAGAIVGHHDAQRAEDVAFWARAGVSLAEFPETQAAAEAARAQGGAIVLGAPNVNRGGSHKGNASATELVGQGLCDALASDYHYPAPRRAVLQLAARGILPLEAAWPLISSGPAAILGFADRGRLAAGLRADLVVLDAATHQVAATISGGRLAYMAGEVAARFVA</sequence>
<dbReference type="OrthoDB" id="9785413at2"/>
<protein>
    <submittedName>
        <fullName evidence="3">Alpha-D-ribose 1-methylphosphonate 5-triphosphate diphosphatase</fullName>
    </submittedName>
</protein>
<proteinExistence type="inferred from homology"/>
<evidence type="ECO:0000313" key="4">
    <source>
        <dbReference type="Proteomes" id="UP000199302"/>
    </source>
</evidence>
<evidence type="ECO:0000256" key="2">
    <source>
        <dbReference type="ARBA" id="ARBA00022801"/>
    </source>
</evidence>
<name>A0A1I6CT48_9RHOB</name>
<gene>
    <name evidence="3" type="ORF">SAMN04515673_101329</name>
</gene>
<accession>A0A1I6CT48</accession>
<organism evidence="3 4">
    <name type="scientific">Poseidonocella sedimentorum</name>
    <dbReference type="NCBI Taxonomy" id="871652"/>
    <lineage>
        <taxon>Bacteria</taxon>
        <taxon>Pseudomonadati</taxon>
        <taxon>Pseudomonadota</taxon>
        <taxon>Alphaproteobacteria</taxon>
        <taxon>Rhodobacterales</taxon>
        <taxon>Roseobacteraceae</taxon>
        <taxon>Poseidonocella</taxon>
    </lineage>
</organism>
<dbReference type="PANTHER" id="PTHR11113">
    <property type="entry name" value="N-ACETYLGLUCOSAMINE-6-PHOSPHATE DEACETYLASE"/>
    <property type="match status" value="1"/>
</dbReference>
<dbReference type="InterPro" id="IPR011059">
    <property type="entry name" value="Metal-dep_hydrolase_composite"/>
</dbReference>
<dbReference type="NCBIfam" id="NF011987">
    <property type="entry name" value="PRK15446.2-3"/>
    <property type="match status" value="1"/>
</dbReference>
<dbReference type="PANTHER" id="PTHR11113:SF14">
    <property type="entry name" value="N-ACETYLGLUCOSAMINE-6-PHOSPHATE DEACETYLASE"/>
    <property type="match status" value="1"/>
</dbReference>
<evidence type="ECO:0000256" key="1">
    <source>
        <dbReference type="ARBA" id="ARBA00010716"/>
    </source>
</evidence>
<dbReference type="GO" id="GO:0008448">
    <property type="term" value="F:N-acetylglucosamine-6-phosphate deacetylase activity"/>
    <property type="evidence" value="ECO:0007669"/>
    <property type="project" value="TreeGrafter"/>
</dbReference>
<dbReference type="Gene3D" id="3.20.20.140">
    <property type="entry name" value="Metal-dependent hydrolases"/>
    <property type="match status" value="2"/>
</dbReference>
<dbReference type="STRING" id="871652.SAMN04515673_101329"/>
<dbReference type="SUPFAM" id="SSF51338">
    <property type="entry name" value="Composite domain of metallo-dependent hydrolases"/>
    <property type="match status" value="1"/>
</dbReference>
<dbReference type="RefSeq" id="WP_092075935.1">
    <property type="nucleotide sequence ID" value="NZ_FOYI01000001.1"/>
</dbReference>
<dbReference type="AlphaFoldDB" id="A0A1I6CT48"/>
<dbReference type="Proteomes" id="UP000199302">
    <property type="component" value="Unassembled WGS sequence"/>
</dbReference>
<comment type="similarity">
    <text evidence="1">Belongs to the metallo-dependent hydrolases superfamily. NagA family.</text>
</comment>
<dbReference type="EMBL" id="FOYI01000001">
    <property type="protein sequence ID" value="SFQ96378.1"/>
    <property type="molecule type" value="Genomic_DNA"/>
</dbReference>
<dbReference type="SUPFAM" id="SSF51556">
    <property type="entry name" value="Metallo-dependent hydrolases"/>
    <property type="match status" value="1"/>
</dbReference>
<keyword evidence="2" id="KW-0378">Hydrolase</keyword>